<keyword evidence="5" id="KW-1185">Reference proteome</keyword>
<dbReference type="GO" id="GO:0008374">
    <property type="term" value="F:O-acyltransferase activity"/>
    <property type="evidence" value="ECO:0007669"/>
    <property type="project" value="TreeGrafter"/>
</dbReference>
<dbReference type="OrthoDB" id="9801697at2"/>
<dbReference type="PROSITE" id="PS00101">
    <property type="entry name" value="HEXAPEP_TRANSFERASES"/>
    <property type="match status" value="1"/>
</dbReference>
<keyword evidence="2 4" id="KW-0808">Transferase</keyword>
<dbReference type="EMBL" id="CP039381">
    <property type="protein sequence ID" value="QCT06165.1"/>
    <property type="molecule type" value="Genomic_DNA"/>
</dbReference>
<keyword evidence="3" id="KW-0677">Repeat</keyword>
<dbReference type="InterPro" id="IPR001451">
    <property type="entry name" value="Hexapep"/>
</dbReference>
<proteinExistence type="inferred from homology"/>
<sequence>MSLKSFIRAKVMRLRSEISNEDLIALGLTVGKNFSRQEKTLIDQSHCWLITIGDDVTLAPRVHILAHDASTKKALGYTRIGVVNIGNNVFIGASSTILPGISIGNNVVIGANSVVSRDIPDNSVAIGNPAKVICTYDEFVNRKQEELENNPCFDESYTLRNPNISEDMKKEMKEKLDKSKIGYVV</sequence>
<organism evidence="4 5">
    <name type="scientific">Ruminococcus bovis</name>
    <dbReference type="NCBI Taxonomy" id="2564099"/>
    <lineage>
        <taxon>Bacteria</taxon>
        <taxon>Bacillati</taxon>
        <taxon>Bacillota</taxon>
        <taxon>Clostridia</taxon>
        <taxon>Eubacteriales</taxon>
        <taxon>Oscillospiraceae</taxon>
        <taxon>Ruminococcus</taxon>
    </lineage>
</organism>
<dbReference type="Gene3D" id="2.160.10.10">
    <property type="entry name" value="Hexapeptide repeat proteins"/>
    <property type="match status" value="1"/>
</dbReference>
<protein>
    <submittedName>
        <fullName evidence="4">Acyltransferase</fullName>
    </submittedName>
</protein>
<evidence type="ECO:0000256" key="3">
    <source>
        <dbReference type="ARBA" id="ARBA00022737"/>
    </source>
</evidence>
<evidence type="ECO:0000256" key="2">
    <source>
        <dbReference type="ARBA" id="ARBA00022679"/>
    </source>
</evidence>
<dbReference type="PANTHER" id="PTHR23416">
    <property type="entry name" value="SIALIC ACID SYNTHASE-RELATED"/>
    <property type="match status" value="1"/>
</dbReference>
<name>A0A4P8XT71_9FIRM</name>
<keyword evidence="4" id="KW-0012">Acyltransferase</keyword>
<reference evidence="4 5" key="1">
    <citation type="submission" date="2019-04" db="EMBL/GenBank/DDBJ databases">
        <authorList>
            <person name="Embree M."/>
            <person name="Gaffney J.R."/>
        </authorList>
    </citation>
    <scope>NUCLEOTIDE SEQUENCE [LARGE SCALE GENOMIC DNA]</scope>
    <source>
        <strain evidence="4 5">JE7A12</strain>
    </source>
</reference>
<accession>A0A4P8XT71</accession>
<dbReference type="Pfam" id="PF00132">
    <property type="entry name" value="Hexapep"/>
    <property type="match status" value="1"/>
</dbReference>
<dbReference type="InterPro" id="IPR051159">
    <property type="entry name" value="Hexapeptide_acetyltransf"/>
</dbReference>
<dbReference type="Proteomes" id="UP000301475">
    <property type="component" value="Chromosome"/>
</dbReference>
<dbReference type="AlphaFoldDB" id="A0A4P8XT71"/>
<dbReference type="KEGG" id="ruj:E5Z56_01725"/>
<gene>
    <name evidence="4" type="ORF">E5Z56_01725</name>
</gene>
<evidence type="ECO:0000313" key="5">
    <source>
        <dbReference type="Proteomes" id="UP000301475"/>
    </source>
</evidence>
<dbReference type="InterPro" id="IPR011004">
    <property type="entry name" value="Trimer_LpxA-like_sf"/>
</dbReference>
<dbReference type="SUPFAM" id="SSF51161">
    <property type="entry name" value="Trimeric LpxA-like enzymes"/>
    <property type="match status" value="1"/>
</dbReference>
<dbReference type="InterPro" id="IPR018357">
    <property type="entry name" value="Hexapep_transf_CS"/>
</dbReference>
<dbReference type="PANTHER" id="PTHR23416:SF23">
    <property type="entry name" value="ACETYLTRANSFERASE C18B11.09C-RELATED"/>
    <property type="match status" value="1"/>
</dbReference>
<dbReference type="RefSeq" id="WP_138156257.1">
    <property type="nucleotide sequence ID" value="NZ_CP039381.1"/>
</dbReference>
<evidence type="ECO:0000256" key="1">
    <source>
        <dbReference type="ARBA" id="ARBA00007274"/>
    </source>
</evidence>
<dbReference type="GO" id="GO:0005829">
    <property type="term" value="C:cytosol"/>
    <property type="evidence" value="ECO:0007669"/>
    <property type="project" value="TreeGrafter"/>
</dbReference>
<evidence type="ECO:0000313" key="4">
    <source>
        <dbReference type="EMBL" id="QCT06165.1"/>
    </source>
</evidence>
<comment type="similarity">
    <text evidence="1">Belongs to the transferase hexapeptide repeat family.</text>
</comment>